<gene>
    <name evidence="1" type="ORF">SAMN04488055_3506</name>
</gene>
<name>A0A1N6J058_9BACT</name>
<organism evidence="1 2">
    <name type="scientific">Chitinophaga niabensis</name>
    <dbReference type="NCBI Taxonomy" id="536979"/>
    <lineage>
        <taxon>Bacteria</taxon>
        <taxon>Pseudomonadati</taxon>
        <taxon>Bacteroidota</taxon>
        <taxon>Chitinophagia</taxon>
        <taxon>Chitinophagales</taxon>
        <taxon>Chitinophagaceae</taxon>
        <taxon>Chitinophaga</taxon>
    </lineage>
</organism>
<dbReference type="STRING" id="536979.SAMN04488055_3506"/>
<evidence type="ECO:0000313" key="2">
    <source>
        <dbReference type="Proteomes" id="UP000185003"/>
    </source>
</evidence>
<reference evidence="1 2" key="1">
    <citation type="submission" date="2016-11" db="EMBL/GenBank/DDBJ databases">
        <authorList>
            <person name="Jaros S."/>
            <person name="Januszkiewicz K."/>
            <person name="Wedrychowicz H."/>
        </authorList>
    </citation>
    <scope>NUCLEOTIDE SEQUENCE [LARGE SCALE GENOMIC DNA]</scope>
    <source>
        <strain evidence="1 2">DSM 24787</strain>
    </source>
</reference>
<dbReference type="RefSeq" id="WP_143197506.1">
    <property type="nucleotide sequence ID" value="NZ_FSRA01000002.1"/>
</dbReference>
<protein>
    <submittedName>
        <fullName evidence="1">Uncharacterized protein</fullName>
    </submittedName>
</protein>
<accession>A0A1N6J058</accession>
<evidence type="ECO:0000313" key="1">
    <source>
        <dbReference type="EMBL" id="SIO37627.1"/>
    </source>
</evidence>
<dbReference type="EMBL" id="FSRA01000002">
    <property type="protein sequence ID" value="SIO37627.1"/>
    <property type="molecule type" value="Genomic_DNA"/>
</dbReference>
<dbReference type="AlphaFoldDB" id="A0A1N6J058"/>
<dbReference type="Proteomes" id="UP000185003">
    <property type="component" value="Unassembled WGS sequence"/>
</dbReference>
<sequence length="102" mass="11705">MKASSIHLLINYSVRDDKSADNEAMIKNLIGHFRNSLTEGISHMVYKTGKRNYTHICYFSSELICDQVTNLPVFTQFLDNLERIADQEPIVADIEQMGYYIG</sequence>
<proteinExistence type="predicted"/>
<keyword evidence="2" id="KW-1185">Reference proteome</keyword>